<sequence>MPPRKDRARKSDDESADESMATGSTVVTMTEQQLETIMTNIAKSQAETSRLLIENILATQRTGSGTSSPMMAPPAKLGSFAKCTARFDGTIMGSADEADVLEAFIDAVETYKECTNVSDDHALKGLPMLLTGNAAVWWRGVRDSTPTWNDALLRLRGVYGVPRPGYKIFREVFSQVHTSERADIFVSRIRALLSKLPYVLQENVKIDIVFGLLDRRIRKRVPRESVESIDRLMEKARLVEESLAEVSTVTIQHSNPKIPDVQLNPSNSHVPIVNPSTADVTENTYETNLKNSCSDSELNLIEKPNETVKVKRARPRCGFCKFFGHKTSDCRNRPRIDSQSDCQTPDRLEDTKRADVRCYGCGQLGTIRSKCDRCRKSSTSNVQFHSLEVGGADSSRPVVTVEIATHKGTATLDTGATHSIASPGLYKLLVQEGIQFTETHCTIGLADGTHQVRTALTCDTVVSLGTRDIPTSFIVFPDADNRTLLGTDFIIKANLILDLSRGTWSFKDKPQKKYFFTKVNDLHTADDAELMKVYPSQFTLRDDEGTRLPGNQKVQLDSLLIRKVYRNATDGPANDYPEHQMKVSESNASPPYLLSQNRKINDTRSRPSCLEQSGCDLCLIEVDLSSRSSRDIRENQPKDPTLHKIVEDLEKTDDPLRGRRYSDRGYVMSDSILYEVETRKSAGLMKTPATTQRSKVSAKKRQVAQKKSADEGQRPAPEYAVGNLVMLKTQGAHRGQAPKLIPWRDGPYRIKEVVSPTTYLLETVRNHTTIGKYHTSQLTAFIGDVLPPFKEKREKGRPRLGKVKIQTQGRDVMNFRGRM</sequence>
<dbReference type="RefSeq" id="XP_052744379.1">
    <property type="nucleotide sequence ID" value="XM_052888419.1"/>
</dbReference>
<evidence type="ECO:0000313" key="2">
    <source>
        <dbReference type="Proteomes" id="UP001652582"/>
    </source>
</evidence>
<evidence type="ECO:0000256" key="1">
    <source>
        <dbReference type="SAM" id="MobiDB-lite"/>
    </source>
</evidence>
<feature type="region of interest" description="Disordered" evidence="1">
    <location>
        <begin position="684"/>
        <end position="715"/>
    </location>
</feature>
<reference evidence="3" key="1">
    <citation type="submission" date="2025-08" db="UniProtKB">
        <authorList>
            <consortium name="RefSeq"/>
        </authorList>
    </citation>
    <scope>IDENTIFICATION</scope>
</reference>
<organism evidence="2 3">
    <name type="scientific">Bicyclus anynana</name>
    <name type="common">Squinting bush brown butterfly</name>
    <dbReference type="NCBI Taxonomy" id="110368"/>
    <lineage>
        <taxon>Eukaryota</taxon>
        <taxon>Metazoa</taxon>
        <taxon>Ecdysozoa</taxon>
        <taxon>Arthropoda</taxon>
        <taxon>Hexapoda</taxon>
        <taxon>Insecta</taxon>
        <taxon>Pterygota</taxon>
        <taxon>Neoptera</taxon>
        <taxon>Endopterygota</taxon>
        <taxon>Lepidoptera</taxon>
        <taxon>Glossata</taxon>
        <taxon>Ditrysia</taxon>
        <taxon>Papilionoidea</taxon>
        <taxon>Nymphalidae</taxon>
        <taxon>Satyrinae</taxon>
        <taxon>Satyrini</taxon>
        <taxon>Mycalesina</taxon>
        <taxon>Bicyclus</taxon>
    </lineage>
</organism>
<feature type="region of interest" description="Disordered" evidence="1">
    <location>
        <begin position="1"/>
        <end position="23"/>
    </location>
</feature>
<keyword evidence="2" id="KW-1185">Reference proteome</keyword>
<protein>
    <submittedName>
        <fullName evidence="3">Uncharacterized protein LOC112057462</fullName>
    </submittedName>
</protein>
<dbReference type="SUPFAM" id="SSF50630">
    <property type="entry name" value="Acid proteases"/>
    <property type="match status" value="1"/>
</dbReference>
<proteinExistence type="predicted"/>
<gene>
    <name evidence="3" type="primary">LOC112057462</name>
</gene>
<accession>A0ABM3LZ87</accession>
<dbReference type="CDD" id="cd00303">
    <property type="entry name" value="retropepsin_like"/>
    <property type="match status" value="1"/>
</dbReference>
<dbReference type="InterPro" id="IPR021109">
    <property type="entry name" value="Peptidase_aspartic_dom_sf"/>
</dbReference>
<dbReference type="GeneID" id="112057462"/>
<name>A0ABM3LZ87_BICAN</name>
<evidence type="ECO:0000313" key="3">
    <source>
        <dbReference type="RefSeq" id="XP_052744379.1"/>
    </source>
</evidence>
<dbReference type="Proteomes" id="UP001652582">
    <property type="component" value="Chromosome 22"/>
</dbReference>
<dbReference type="Gene3D" id="2.40.70.10">
    <property type="entry name" value="Acid Proteases"/>
    <property type="match status" value="1"/>
</dbReference>